<evidence type="ECO:0000259" key="1">
    <source>
        <dbReference type="Pfam" id="PF00501"/>
    </source>
</evidence>
<dbReference type="CDD" id="cd05936">
    <property type="entry name" value="FC-FACS_FadD_like"/>
    <property type="match status" value="1"/>
</dbReference>
<dbReference type="Proteomes" id="UP000748752">
    <property type="component" value="Unassembled WGS sequence"/>
</dbReference>
<dbReference type="Gene3D" id="3.40.50.12780">
    <property type="entry name" value="N-terminal domain of ligase-like"/>
    <property type="match status" value="1"/>
</dbReference>
<dbReference type="InterPro" id="IPR025110">
    <property type="entry name" value="AMP-bd_C"/>
</dbReference>
<dbReference type="SUPFAM" id="SSF56801">
    <property type="entry name" value="Acetyl-CoA synthetase-like"/>
    <property type="match status" value="1"/>
</dbReference>
<feature type="domain" description="AMP-binding enzyme C-terminal" evidence="2">
    <location>
        <begin position="417"/>
        <end position="491"/>
    </location>
</feature>
<sequence length="508" mass="53727">MVGRFRASARLYPERPAIFADAPIWTFSALDIATDGVAASLAERGIGPRERVALYCPNGADFIVAYLGCLKAGVVAVPINLLLSPREIAFILRDSGARGLFFHASLAGPTAAALGEVPEVGLRIGIGFDDDVPLLDCHLHQLVQPKPAPASAPTAADDAVILYTSGTTGRPKGAVLTHGNLGANALAVADVLGVKPGVDRVLVVLPMFHAFAGTVGLAMPLLAGAAIVPVPRFDPQAITDAVGLHHATIFLGVPSLYSVLMRLADEQLAAWKSVRLAISGGAAMPLALMEAFEQRFCVPILEGDGPTECGPVTAVNPPAGPRRPGSIGPAIPGVEMRICDDQGKTLADGEYGEVCVRGPGVMRAYWQLPEETAAAFFGDWFRTGDLGWRDADGYVYLVDRIKDLIISNGINVYPRVIEEVLARHPSVGEVAVVGEPHRTHGELPIAYVTPAADAQPNAGALKAWCREHLGTHEIPRRIEVLSSLPKNAAGKILKRELRRTGEVDRGVS</sequence>
<dbReference type="InterPro" id="IPR020845">
    <property type="entry name" value="AMP-binding_CS"/>
</dbReference>
<comment type="caution">
    <text evidence="3">The sequence shown here is derived from an EMBL/GenBank/DDBJ whole genome shotgun (WGS) entry which is preliminary data.</text>
</comment>
<gene>
    <name evidence="3" type="ORF">CKO31_19400</name>
</gene>
<dbReference type="PANTHER" id="PTHR43767">
    <property type="entry name" value="LONG-CHAIN-FATTY-ACID--COA LIGASE"/>
    <property type="match status" value="1"/>
</dbReference>
<feature type="domain" description="AMP-dependent synthetase/ligase" evidence="1">
    <location>
        <begin position="5"/>
        <end position="366"/>
    </location>
</feature>
<dbReference type="InterPro" id="IPR000873">
    <property type="entry name" value="AMP-dep_synth/lig_dom"/>
</dbReference>
<evidence type="ECO:0000313" key="4">
    <source>
        <dbReference type="Proteomes" id="UP000748752"/>
    </source>
</evidence>
<dbReference type="InterPro" id="IPR042099">
    <property type="entry name" value="ANL_N_sf"/>
</dbReference>
<reference evidence="3 4" key="1">
    <citation type="journal article" date="2020" name="Microorganisms">
        <title>Osmotic Adaptation and Compatible Solute Biosynthesis of Phototrophic Bacteria as Revealed from Genome Analyses.</title>
        <authorList>
            <person name="Imhoff J.F."/>
            <person name="Rahn T."/>
            <person name="Kunzel S."/>
            <person name="Keller A."/>
            <person name="Neulinger S.C."/>
        </authorList>
    </citation>
    <scope>NUCLEOTIDE SEQUENCE [LARGE SCALE GENOMIC DNA]</scope>
    <source>
        <strain evidence="3 4">DSM 6210</strain>
    </source>
</reference>
<proteinExistence type="predicted"/>
<dbReference type="Pfam" id="PF13193">
    <property type="entry name" value="AMP-binding_C"/>
    <property type="match status" value="1"/>
</dbReference>
<dbReference type="InterPro" id="IPR050237">
    <property type="entry name" value="ATP-dep_AMP-bd_enzyme"/>
</dbReference>
<organism evidence="3 4">
    <name type="scientific">Thiohalocapsa halophila</name>
    <dbReference type="NCBI Taxonomy" id="69359"/>
    <lineage>
        <taxon>Bacteria</taxon>
        <taxon>Pseudomonadati</taxon>
        <taxon>Pseudomonadota</taxon>
        <taxon>Gammaproteobacteria</taxon>
        <taxon>Chromatiales</taxon>
        <taxon>Chromatiaceae</taxon>
        <taxon>Thiohalocapsa</taxon>
    </lineage>
</organism>
<name>A0ABS1CN12_9GAMM</name>
<protein>
    <submittedName>
        <fullName evidence="3">Long-chain fatty acid--CoA ligase</fullName>
    </submittedName>
</protein>
<dbReference type="Pfam" id="PF00501">
    <property type="entry name" value="AMP-binding"/>
    <property type="match status" value="1"/>
</dbReference>
<dbReference type="InterPro" id="IPR045851">
    <property type="entry name" value="AMP-bd_C_sf"/>
</dbReference>
<dbReference type="GO" id="GO:0016874">
    <property type="term" value="F:ligase activity"/>
    <property type="evidence" value="ECO:0007669"/>
    <property type="project" value="UniProtKB-KW"/>
</dbReference>
<evidence type="ECO:0000313" key="3">
    <source>
        <dbReference type="EMBL" id="MBK1632874.1"/>
    </source>
</evidence>
<dbReference type="PANTHER" id="PTHR43767:SF1">
    <property type="entry name" value="NONRIBOSOMAL PEPTIDE SYNTHASE PES1 (EUROFUNG)-RELATED"/>
    <property type="match status" value="1"/>
</dbReference>
<evidence type="ECO:0000259" key="2">
    <source>
        <dbReference type="Pfam" id="PF13193"/>
    </source>
</evidence>
<dbReference type="EMBL" id="NRRV01000060">
    <property type="protein sequence ID" value="MBK1632874.1"/>
    <property type="molecule type" value="Genomic_DNA"/>
</dbReference>
<accession>A0ABS1CN12</accession>
<keyword evidence="3" id="KW-0436">Ligase</keyword>
<dbReference type="PROSITE" id="PS00455">
    <property type="entry name" value="AMP_BINDING"/>
    <property type="match status" value="1"/>
</dbReference>
<dbReference type="Gene3D" id="3.30.300.30">
    <property type="match status" value="1"/>
</dbReference>
<keyword evidence="4" id="KW-1185">Reference proteome</keyword>